<dbReference type="GeneID" id="70245146"/>
<reference evidence="2" key="1">
    <citation type="submission" date="2021-12" db="EMBL/GenBank/DDBJ databases">
        <title>Convergent genome expansion in fungi linked to evolution of root-endophyte symbiosis.</title>
        <authorList>
            <consortium name="DOE Joint Genome Institute"/>
            <person name="Ke Y.-H."/>
            <person name="Bonito G."/>
            <person name="Liao H.-L."/>
            <person name="Looney B."/>
            <person name="Rojas-Flechas A."/>
            <person name="Nash J."/>
            <person name="Hameed K."/>
            <person name="Schadt C."/>
            <person name="Martin F."/>
            <person name="Crous P.W."/>
            <person name="Miettinen O."/>
            <person name="Magnuson J.K."/>
            <person name="Labbe J."/>
            <person name="Jacobson D."/>
            <person name="Doktycz M.J."/>
            <person name="Veneault-Fourrey C."/>
            <person name="Kuo A."/>
            <person name="Mondo S."/>
            <person name="Calhoun S."/>
            <person name="Riley R."/>
            <person name="Ohm R."/>
            <person name="LaButti K."/>
            <person name="Andreopoulos B."/>
            <person name="Pangilinan J."/>
            <person name="Nolan M."/>
            <person name="Tritt A."/>
            <person name="Clum A."/>
            <person name="Lipzen A."/>
            <person name="Daum C."/>
            <person name="Barry K."/>
            <person name="Grigoriev I.V."/>
            <person name="Vilgalys R."/>
        </authorList>
    </citation>
    <scope>NUCLEOTIDE SEQUENCE</scope>
    <source>
        <strain evidence="2">PMI_201</strain>
    </source>
</reference>
<organism evidence="2 3">
    <name type="scientific">Talaromyces proteolyticus</name>
    <dbReference type="NCBI Taxonomy" id="1131652"/>
    <lineage>
        <taxon>Eukaryota</taxon>
        <taxon>Fungi</taxon>
        <taxon>Dikarya</taxon>
        <taxon>Ascomycota</taxon>
        <taxon>Pezizomycotina</taxon>
        <taxon>Eurotiomycetes</taxon>
        <taxon>Eurotiomycetidae</taxon>
        <taxon>Eurotiales</taxon>
        <taxon>Trichocomaceae</taxon>
        <taxon>Talaromyces</taxon>
        <taxon>Talaromyces sect. Bacilispori</taxon>
    </lineage>
</organism>
<name>A0AAD4L684_9EURO</name>
<evidence type="ECO:0000313" key="3">
    <source>
        <dbReference type="Proteomes" id="UP001201262"/>
    </source>
</evidence>
<protein>
    <submittedName>
        <fullName evidence="2">Uncharacterized protein</fullName>
    </submittedName>
</protein>
<gene>
    <name evidence="2" type="ORF">BGW36DRAFT_367407</name>
</gene>
<sequence length="98" mass="11131">MMAITPVLLCCIAYRLIYIFGYIYIYVMSAPIDARSKMLARPRSRARHSIYTHIYIFDIYILYMLTDLTCPSIENSVGFNSPPQTAGSAAREGCIHNT</sequence>
<proteinExistence type="predicted"/>
<feature type="transmembrane region" description="Helical" evidence="1">
    <location>
        <begin position="6"/>
        <end position="27"/>
    </location>
</feature>
<dbReference type="EMBL" id="JAJTJA010000001">
    <property type="protein sequence ID" value="KAH8705350.1"/>
    <property type="molecule type" value="Genomic_DNA"/>
</dbReference>
<dbReference type="AlphaFoldDB" id="A0AAD4L684"/>
<evidence type="ECO:0000256" key="1">
    <source>
        <dbReference type="SAM" id="Phobius"/>
    </source>
</evidence>
<keyword evidence="1" id="KW-0472">Membrane</keyword>
<dbReference type="RefSeq" id="XP_046077971.1">
    <property type="nucleotide sequence ID" value="XM_046214859.1"/>
</dbReference>
<keyword evidence="1" id="KW-1133">Transmembrane helix</keyword>
<keyword evidence="3" id="KW-1185">Reference proteome</keyword>
<accession>A0AAD4L684</accession>
<feature type="transmembrane region" description="Helical" evidence="1">
    <location>
        <begin position="48"/>
        <end position="66"/>
    </location>
</feature>
<keyword evidence="1" id="KW-0812">Transmembrane</keyword>
<dbReference type="Proteomes" id="UP001201262">
    <property type="component" value="Unassembled WGS sequence"/>
</dbReference>
<comment type="caution">
    <text evidence="2">The sequence shown here is derived from an EMBL/GenBank/DDBJ whole genome shotgun (WGS) entry which is preliminary data.</text>
</comment>
<evidence type="ECO:0000313" key="2">
    <source>
        <dbReference type="EMBL" id="KAH8705350.1"/>
    </source>
</evidence>